<gene>
    <name evidence="1" type="ORF">Vadar_014596</name>
</gene>
<protein>
    <submittedName>
        <fullName evidence="1">Uncharacterized protein</fullName>
    </submittedName>
</protein>
<evidence type="ECO:0000313" key="1">
    <source>
        <dbReference type="EMBL" id="KAH7857614.1"/>
    </source>
</evidence>
<comment type="caution">
    <text evidence="1">The sequence shown here is derived from an EMBL/GenBank/DDBJ whole genome shotgun (WGS) entry which is preliminary data.</text>
</comment>
<dbReference type="Proteomes" id="UP000828048">
    <property type="component" value="Chromosome 3"/>
</dbReference>
<sequence>MRGESVIECFHFIRTIHDYSLGRAINTVETTFVGKVASAECESIDGVGALCEGGVVESAIGGGVGGEGGEDSVSVLAICAVCSEVGWVGTLLSSGKGKGYEYTRKEK</sequence>
<accession>A0ACB7YXM7</accession>
<organism evidence="1 2">
    <name type="scientific">Vaccinium darrowii</name>
    <dbReference type="NCBI Taxonomy" id="229202"/>
    <lineage>
        <taxon>Eukaryota</taxon>
        <taxon>Viridiplantae</taxon>
        <taxon>Streptophyta</taxon>
        <taxon>Embryophyta</taxon>
        <taxon>Tracheophyta</taxon>
        <taxon>Spermatophyta</taxon>
        <taxon>Magnoliopsida</taxon>
        <taxon>eudicotyledons</taxon>
        <taxon>Gunneridae</taxon>
        <taxon>Pentapetalae</taxon>
        <taxon>asterids</taxon>
        <taxon>Ericales</taxon>
        <taxon>Ericaceae</taxon>
        <taxon>Vaccinioideae</taxon>
        <taxon>Vaccinieae</taxon>
        <taxon>Vaccinium</taxon>
    </lineage>
</organism>
<proteinExistence type="predicted"/>
<dbReference type="EMBL" id="CM037153">
    <property type="protein sequence ID" value="KAH7857614.1"/>
    <property type="molecule type" value="Genomic_DNA"/>
</dbReference>
<evidence type="ECO:0000313" key="2">
    <source>
        <dbReference type="Proteomes" id="UP000828048"/>
    </source>
</evidence>
<reference evidence="1 2" key="1">
    <citation type="journal article" date="2021" name="Hortic Res">
        <title>High-quality reference genome and annotation aids understanding of berry development for evergreen blueberry (Vaccinium darrowii).</title>
        <authorList>
            <person name="Yu J."/>
            <person name="Hulse-Kemp A.M."/>
            <person name="Babiker E."/>
            <person name="Staton M."/>
        </authorList>
    </citation>
    <scope>NUCLEOTIDE SEQUENCE [LARGE SCALE GENOMIC DNA]</scope>
    <source>
        <strain evidence="2">cv. NJ 8807/NJ 8810</strain>
        <tissue evidence="1">Young leaf</tissue>
    </source>
</reference>
<name>A0ACB7YXM7_9ERIC</name>
<keyword evidence="2" id="KW-1185">Reference proteome</keyword>